<evidence type="ECO:0000313" key="3">
    <source>
        <dbReference type="EMBL" id="MBB5755577.1"/>
    </source>
</evidence>
<keyword evidence="1" id="KW-0812">Transmembrane</keyword>
<dbReference type="Pfam" id="PF07811">
    <property type="entry name" value="TadE"/>
    <property type="match status" value="1"/>
</dbReference>
<dbReference type="Proteomes" id="UP000583454">
    <property type="component" value="Unassembled WGS sequence"/>
</dbReference>
<evidence type="ECO:0000256" key="1">
    <source>
        <dbReference type="SAM" id="Phobius"/>
    </source>
</evidence>
<feature type="domain" description="TadE-like" evidence="2">
    <location>
        <begin position="21"/>
        <end position="62"/>
    </location>
</feature>
<dbReference type="EMBL" id="JACHOP010000001">
    <property type="protein sequence ID" value="MBB5755577.1"/>
    <property type="molecule type" value="Genomic_DNA"/>
</dbReference>
<keyword evidence="1" id="KW-0472">Membrane</keyword>
<dbReference type="AlphaFoldDB" id="A0A840ZEZ5"/>
<comment type="caution">
    <text evidence="3">The sequence shown here is derived from an EMBL/GenBank/DDBJ whole genome shotgun (WGS) entry which is preliminary data.</text>
</comment>
<gene>
    <name evidence="3" type="ORF">HNR00_000266</name>
</gene>
<keyword evidence="4" id="KW-1185">Reference proteome</keyword>
<reference evidence="3 4" key="1">
    <citation type="submission" date="2020-08" db="EMBL/GenBank/DDBJ databases">
        <title>Genomic Encyclopedia of Type Strains, Phase IV (KMG-IV): sequencing the most valuable type-strain genomes for metagenomic binning, comparative biology and taxonomic classification.</title>
        <authorList>
            <person name="Goeker M."/>
        </authorList>
    </citation>
    <scope>NUCLEOTIDE SEQUENCE [LARGE SCALE GENOMIC DNA]</scope>
    <source>
        <strain evidence="3 4">DSM 2163</strain>
    </source>
</reference>
<keyword evidence="1" id="KW-1133">Transmembrane helix</keyword>
<feature type="transmembrane region" description="Helical" evidence="1">
    <location>
        <begin position="21"/>
        <end position="42"/>
    </location>
</feature>
<proteinExistence type="predicted"/>
<evidence type="ECO:0000259" key="2">
    <source>
        <dbReference type="Pfam" id="PF07811"/>
    </source>
</evidence>
<protein>
    <submittedName>
        <fullName evidence="3">Flp pilus assembly protein TadG</fullName>
    </submittedName>
</protein>
<evidence type="ECO:0000313" key="4">
    <source>
        <dbReference type="Proteomes" id="UP000583454"/>
    </source>
</evidence>
<dbReference type="RefSeq" id="WP_183563616.1">
    <property type="nucleotide sequence ID" value="NZ_JACHOP010000001.1"/>
</dbReference>
<dbReference type="InterPro" id="IPR012495">
    <property type="entry name" value="TadE-like_dom"/>
</dbReference>
<organism evidence="3 4">
    <name type="scientific">Methylorubrum rhodinum</name>
    <dbReference type="NCBI Taxonomy" id="29428"/>
    <lineage>
        <taxon>Bacteria</taxon>
        <taxon>Pseudomonadati</taxon>
        <taxon>Pseudomonadota</taxon>
        <taxon>Alphaproteobacteria</taxon>
        <taxon>Hyphomicrobiales</taxon>
        <taxon>Methylobacteriaceae</taxon>
        <taxon>Methylorubrum</taxon>
    </lineage>
</organism>
<name>A0A840ZEZ5_9HYPH</name>
<sequence length="211" mass="22611">MRRSVPGPLALRRRFAASETGIATLEFAVLVPLLLALVYGVAEYVNASDHRNKVSALARTLADLTSQNVTKQILPATMTDNLRSAAPVLAPFNATLATIQISSIGVNAGNATFVCSTWPKTGGIRTKGKSTTIDVPTNFQRAGARFVLAEVRMDYQPLFGRALSHLMSSAKFNFKWSETVAWPVRGGESLKSGQDAEVVMPEGTACDPSLT</sequence>
<accession>A0A840ZEZ5</accession>